<protein>
    <submittedName>
        <fullName evidence="3">Tetratricopeptide repeat-containing protein</fullName>
    </submittedName>
</protein>
<evidence type="ECO:0000256" key="2">
    <source>
        <dbReference type="SAM" id="SignalP"/>
    </source>
</evidence>
<proteinExistence type="predicted"/>
<dbReference type="Pfam" id="PF13432">
    <property type="entry name" value="TPR_16"/>
    <property type="match status" value="1"/>
</dbReference>
<dbReference type="SUPFAM" id="SSF48452">
    <property type="entry name" value="TPR-like"/>
    <property type="match status" value="1"/>
</dbReference>
<dbReference type="Gene3D" id="1.25.40.10">
    <property type="entry name" value="Tetratricopeptide repeat domain"/>
    <property type="match status" value="1"/>
</dbReference>
<feature type="repeat" description="TPR" evidence="1">
    <location>
        <begin position="110"/>
        <end position="143"/>
    </location>
</feature>
<evidence type="ECO:0000313" key="4">
    <source>
        <dbReference type="Proteomes" id="UP000199531"/>
    </source>
</evidence>
<accession>A0A1H8J098</accession>
<evidence type="ECO:0000313" key="3">
    <source>
        <dbReference type="EMBL" id="SEN74059.1"/>
    </source>
</evidence>
<name>A0A1H8J098_9BURK</name>
<organism evidence="3 4">
    <name type="scientific">Brachymonas denitrificans DSM 15123</name>
    <dbReference type="NCBI Taxonomy" id="1121117"/>
    <lineage>
        <taxon>Bacteria</taxon>
        <taxon>Pseudomonadati</taxon>
        <taxon>Pseudomonadota</taxon>
        <taxon>Betaproteobacteria</taxon>
        <taxon>Burkholderiales</taxon>
        <taxon>Comamonadaceae</taxon>
        <taxon>Brachymonas</taxon>
    </lineage>
</organism>
<evidence type="ECO:0000256" key="1">
    <source>
        <dbReference type="PROSITE-ProRule" id="PRU00339"/>
    </source>
</evidence>
<feature type="chain" id="PRO_5011485984" evidence="2">
    <location>
        <begin position="38"/>
        <end position="184"/>
    </location>
</feature>
<dbReference type="Pfam" id="PF14559">
    <property type="entry name" value="TPR_19"/>
    <property type="match status" value="1"/>
</dbReference>
<dbReference type="PROSITE" id="PS50005">
    <property type="entry name" value="TPR"/>
    <property type="match status" value="1"/>
</dbReference>
<feature type="signal peptide" evidence="2">
    <location>
        <begin position="1"/>
        <end position="37"/>
    </location>
</feature>
<dbReference type="AlphaFoldDB" id="A0A1H8J098"/>
<dbReference type="STRING" id="1121117.SAMN02745977_01928"/>
<dbReference type="InterPro" id="IPR011990">
    <property type="entry name" value="TPR-like_helical_dom_sf"/>
</dbReference>
<keyword evidence="4" id="KW-1185">Reference proteome</keyword>
<gene>
    <name evidence="3" type="ORF">SAMN02745977_01928</name>
</gene>
<dbReference type="SMART" id="SM00028">
    <property type="entry name" value="TPR"/>
    <property type="match status" value="2"/>
</dbReference>
<dbReference type="EMBL" id="FOCW01000005">
    <property type="protein sequence ID" value="SEN74059.1"/>
    <property type="molecule type" value="Genomic_DNA"/>
</dbReference>
<keyword evidence="2" id="KW-0732">Signal</keyword>
<dbReference type="OrthoDB" id="5294075at2"/>
<reference evidence="3 4" key="1">
    <citation type="submission" date="2016-10" db="EMBL/GenBank/DDBJ databases">
        <authorList>
            <person name="de Groot N.N."/>
        </authorList>
    </citation>
    <scope>NUCLEOTIDE SEQUENCE [LARGE SCALE GENOMIC DNA]</scope>
    <source>
        <strain evidence="3 4">DSM 15123</strain>
    </source>
</reference>
<dbReference type="RefSeq" id="WP_091817164.1">
    <property type="nucleotide sequence ID" value="NZ_FOCW01000005.1"/>
</dbReference>
<dbReference type="Proteomes" id="UP000199531">
    <property type="component" value="Unassembled WGS sequence"/>
</dbReference>
<dbReference type="InterPro" id="IPR019734">
    <property type="entry name" value="TPR_rpt"/>
</dbReference>
<keyword evidence="1" id="KW-0802">TPR repeat</keyword>
<sequence>MRLLSLLRPVSFRSSGSRTPWLAAALLGALLSAPAFAQDGLVGADYRKVQQMMGSGNLAGASQAADNYLAGNPRDPQMRLLKSRILTAQGQKDQARTVLIGLTQEYPEIPEPFNNLAVLYAESGELGLAREALEAALRSNPNYATALENLGDVYRRMAHDSYSRALALQPGNAALRAKLKSADS</sequence>